<dbReference type="RefSeq" id="WP_153872196.1">
    <property type="nucleotide sequence ID" value="NZ_JAEKCT010000020.1"/>
</dbReference>
<evidence type="ECO:0000313" key="4">
    <source>
        <dbReference type="Proteomes" id="UP000620382"/>
    </source>
</evidence>
<dbReference type="EMBL" id="VOIW01000006">
    <property type="protein sequence ID" value="MRJ39392.1"/>
    <property type="molecule type" value="Genomic_DNA"/>
</dbReference>
<sequence>MAWQNLAGSVDNQNSLQLSTLTDYASQDLTLICEIANHMAFESDGSQRNVALGICRMLGGVQLLVDKALNVANPAV</sequence>
<dbReference type="OrthoDB" id="7023044at2"/>
<comment type="caution">
    <text evidence="2">The sequence shown here is derived from an EMBL/GenBank/DDBJ whole genome shotgun (WGS) entry which is preliminary data.</text>
</comment>
<dbReference type="Pfam" id="PF19619">
    <property type="entry name" value="DUF6124"/>
    <property type="match status" value="1"/>
</dbReference>
<evidence type="ECO:0000313" key="2">
    <source>
        <dbReference type="EMBL" id="MRJ39392.1"/>
    </source>
</evidence>
<dbReference type="EMBL" id="JAENSR010000003">
    <property type="protein sequence ID" value="MBK3459987.1"/>
    <property type="molecule type" value="Genomic_DNA"/>
</dbReference>
<proteinExistence type="predicted"/>
<gene>
    <name evidence="2" type="ORF">FRT59_20780</name>
    <name evidence="1" type="ORF">JJD71_13035</name>
</gene>
<organism evidence="2 3">
    <name type="scientific">Pseudomonas haemolytica</name>
    <dbReference type="NCBI Taxonomy" id="2600065"/>
    <lineage>
        <taxon>Bacteria</taxon>
        <taxon>Pseudomonadati</taxon>
        <taxon>Pseudomonadota</taxon>
        <taxon>Gammaproteobacteria</taxon>
        <taxon>Pseudomonadales</taxon>
        <taxon>Pseudomonadaceae</taxon>
        <taxon>Pseudomonas</taxon>
    </lineage>
</organism>
<reference evidence="1 4" key="2">
    <citation type="submission" date="2021-01" db="EMBL/GenBank/DDBJ databases">
        <title>Antibiotic resistance and phylogeny of Pseudomonas spp. isolated over three decades from chicken meat in the Norwegian food chain.</title>
        <authorList>
            <person name="Moen B."/>
        </authorList>
    </citation>
    <scope>NUCLEOTIDE SEQUENCE [LARGE SCALE GENOMIC DNA]</scope>
    <source>
        <strain evidence="1 4">MF6766</strain>
    </source>
</reference>
<evidence type="ECO:0000313" key="1">
    <source>
        <dbReference type="EMBL" id="MBK3459987.1"/>
    </source>
</evidence>
<dbReference type="Proteomes" id="UP000408764">
    <property type="component" value="Unassembled WGS sequence"/>
</dbReference>
<name>A0A5P1DG68_9PSED</name>
<reference evidence="2 3" key="1">
    <citation type="submission" date="2019-08" db="EMBL/GenBank/DDBJ databases">
        <title>Pseudomonas haemolytica sp. nov. isolated from raw milk and skim milk concentrate.</title>
        <authorList>
            <person name="Hofmann K."/>
            <person name="Huptas C."/>
            <person name="Doll E."/>
            <person name="Scherer S."/>
            <person name="Wenning M."/>
        </authorList>
    </citation>
    <scope>NUCLEOTIDE SEQUENCE [LARGE SCALE GENOMIC DNA]</scope>
    <source>
        <strain evidence="2 3">DSM 108987</strain>
    </source>
</reference>
<keyword evidence="4" id="KW-1185">Reference proteome</keyword>
<protein>
    <recommendedName>
        <fullName evidence="5">DUF3077 domain-containing protein</fullName>
    </recommendedName>
</protein>
<evidence type="ECO:0008006" key="5">
    <source>
        <dbReference type="Google" id="ProtNLM"/>
    </source>
</evidence>
<accession>A0A5P1DG68</accession>
<dbReference type="Proteomes" id="UP000620382">
    <property type="component" value="Unassembled WGS sequence"/>
</dbReference>
<dbReference type="AlphaFoldDB" id="A0A5P1DG68"/>
<evidence type="ECO:0000313" key="3">
    <source>
        <dbReference type="Proteomes" id="UP000408764"/>
    </source>
</evidence>